<dbReference type="EMBL" id="MN448288">
    <property type="protein sequence ID" value="QFG74458.1"/>
    <property type="molecule type" value="Genomic_DNA"/>
</dbReference>
<protein>
    <submittedName>
        <fullName evidence="1">Uncharacterized protein</fullName>
    </submittedName>
</protein>
<reference evidence="1" key="1">
    <citation type="journal article" date="2019" name="Philos. Trans. R. Soc. Lond., B, Biol. Sci.">
        <title>Targeted metagenomic recovery of four divergent viruses reveals shared and distinctive characteristics of giant viruses of marine eukaryotes.</title>
        <authorList>
            <person name="Needham D.M."/>
            <person name="Poirier C."/>
            <person name="Hehenberger E."/>
            <person name="Jimenez V."/>
            <person name="Swalwell J.E."/>
            <person name="Santoro A.E."/>
            <person name="Worden A.Z."/>
        </authorList>
    </citation>
    <scope>NUCLEOTIDE SEQUENCE</scope>
    <source>
        <strain evidence="1">MPacV-611</strain>
    </source>
</reference>
<organism evidence="1">
    <name type="scientific">Megaviridae environmental sample</name>
    <dbReference type="NCBI Taxonomy" id="1737588"/>
    <lineage>
        <taxon>Viruses</taxon>
        <taxon>Varidnaviria</taxon>
        <taxon>Bamfordvirae</taxon>
        <taxon>Nucleocytoviricota</taxon>
        <taxon>Megaviricetes</taxon>
        <taxon>Imitervirales</taxon>
        <taxon>Mimiviridae</taxon>
        <taxon>environmental samples</taxon>
    </lineage>
</organism>
<name>A0A5J6VKR9_9VIRU</name>
<evidence type="ECO:0000313" key="1">
    <source>
        <dbReference type="EMBL" id="QFG74458.1"/>
    </source>
</evidence>
<sequence>MSASFYRGILNTSFKTALYNNRNILGISCKDYSNAFSEKTWIGTMLCGPSCVIATHLLQQNNINNIKIYMNKRGFGEIYEDHVFITINDIMIDPTFKQFLKKKDYSEDFYVGDREHLEKIVNYYGDDDQTMRHWEPSIDITNKVQNFISNNKI</sequence>
<proteinExistence type="predicted"/>
<accession>A0A5J6VKR9</accession>